<evidence type="ECO:0000313" key="1">
    <source>
        <dbReference type="EMBL" id="MCF5109545.1"/>
    </source>
</evidence>
<accession>A0ABS9FB13</accession>
<reference evidence="1 2" key="1">
    <citation type="submission" date="2019-11" db="EMBL/GenBank/DDBJ databases">
        <title>Epiphytic Pseudomonas syringae from cherry orchards.</title>
        <authorList>
            <person name="Hulin M.T."/>
        </authorList>
    </citation>
    <scope>NUCLEOTIDE SEQUENCE [LARGE SCALE GENOMIC DNA]</scope>
    <source>
        <strain evidence="1 2">PA-6-5B</strain>
    </source>
</reference>
<name>A0ABS9FB13_9PSED</name>
<dbReference type="RefSeq" id="WP_169864515.1">
    <property type="nucleotide sequence ID" value="NZ_JAAQYN010000004.1"/>
</dbReference>
<dbReference type="InterPro" id="IPR021427">
    <property type="entry name" value="DUF3077"/>
</dbReference>
<organism evidence="1 2">
    <name type="scientific">Pseudomonas gessardii</name>
    <dbReference type="NCBI Taxonomy" id="78544"/>
    <lineage>
        <taxon>Bacteria</taxon>
        <taxon>Pseudomonadati</taxon>
        <taxon>Pseudomonadota</taxon>
        <taxon>Gammaproteobacteria</taxon>
        <taxon>Pseudomonadales</taxon>
        <taxon>Pseudomonadaceae</taxon>
        <taxon>Pseudomonas</taxon>
    </lineage>
</organism>
<gene>
    <name evidence="1" type="ORF">GIW56_22195</name>
</gene>
<dbReference type="EMBL" id="WKED01000051">
    <property type="protein sequence ID" value="MCF5109545.1"/>
    <property type="molecule type" value="Genomic_DNA"/>
</dbReference>
<sequence>MTQQSVVKTVGVTTFAHSLEQDRDVFRVNAGMPVQDALDHVSALLHCAHKLAVEAAMDTRGEHYAWASHSLCEMGKAIVDDLKQAMVPAKPEPRAS</sequence>
<keyword evidence="2" id="KW-1185">Reference proteome</keyword>
<protein>
    <submittedName>
        <fullName evidence="1">DUF3077 domain-containing protein</fullName>
    </submittedName>
</protein>
<evidence type="ECO:0000313" key="2">
    <source>
        <dbReference type="Proteomes" id="UP000814003"/>
    </source>
</evidence>
<proteinExistence type="predicted"/>
<dbReference type="Proteomes" id="UP000814003">
    <property type="component" value="Unassembled WGS sequence"/>
</dbReference>
<comment type="caution">
    <text evidence="1">The sequence shown here is derived from an EMBL/GenBank/DDBJ whole genome shotgun (WGS) entry which is preliminary data.</text>
</comment>
<dbReference type="Pfam" id="PF11275">
    <property type="entry name" value="DUF3077"/>
    <property type="match status" value="1"/>
</dbReference>